<proteinExistence type="predicted"/>
<sequence length="105" mass="11902">MFAYKHLVFLYILPFNGVVHRDKQRARRASFSLSPNGSEGLHVRAPLPELRKERTKTALSRPPHLPSLEEASTHRGSGVGMWVSREFVSLRDCRAAADYLEVRAT</sequence>
<reference evidence="1" key="1">
    <citation type="submission" date="2020-05" db="EMBL/GenBank/DDBJ databases">
        <title>Large-scale comparative analyses of tick genomes elucidate their genetic diversity and vector capacities.</title>
        <authorList>
            <person name="Jia N."/>
            <person name="Wang J."/>
            <person name="Shi W."/>
            <person name="Du L."/>
            <person name="Sun Y."/>
            <person name="Zhan W."/>
            <person name="Jiang J."/>
            <person name="Wang Q."/>
            <person name="Zhang B."/>
            <person name="Ji P."/>
            <person name="Sakyi L.B."/>
            <person name="Cui X."/>
            <person name="Yuan T."/>
            <person name="Jiang B."/>
            <person name="Yang W."/>
            <person name="Lam T.T.-Y."/>
            <person name="Chang Q."/>
            <person name="Ding S."/>
            <person name="Wang X."/>
            <person name="Zhu J."/>
            <person name="Ruan X."/>
            <person name="Zhao L."/>
            <person name="Wei J."/>
            <person name="Que T."/>
            <person name="Du C."/>
            <person name="Cheng J."/>
            <person name="Dai P."/>
            <person name="Han X."/>
            <person name="Huang E."/>
            <person name="Gao Y."/>
            <person name="Liu J."/>
            <person name="Shao H."/>
            <person name="Ye R."/>
            <person name="Li L."/>
            <person name="Wei W."/>
            <person name="Wang X."/>
            <person name="Wang C."/>
            <person name="Yang T."/>
            <person name="Huo Q."/>
            <person name="Li W."/>
            <person name="Guo W."/>
            <person name="Chen H."/>
            <person name="Zhou L."/>
            <person name="Ni X."/>
            <person name="Tian J."/>
            <person name="Zhou Y."/>
            <person name="Sheng Y."/>
            <person name="Liu T."/>
            <person name="Pan Y."/>
            <person name="Xia L."/>
            <person name="Li J."/>
            <person name="Zhao F."/>
            <person name="Cao W."/>
        </authorList>
    </citation>
    <scope>NUCLEOTIDE SEQUENCE</scope>
    <source>
        <strain evidence="1">Hyas-2018</strain>
    </source>
</reference>
<comment type="caution">
    <text evidence="1">The sequence shown here is derived from an EMBL/GenBank/DDBJ whole genome shotgun (WGS) entry which is preliminary data.</text>
</comment>
<keyword evidence="2" id="KW-1185">Reference proteome</keyword>
<organism evidence="1 2">
    <name type="scientific">Hyalomma asiaticum</name>
    <name type="common">Tick</name>
    <dbReference type="NCBI Taxonomy" id="266040"/>
    <lineage>
        <taxon>Eukaryota</taxon>
        <taxon>Metazoa</taxon>
        <taxon>Ecdysozoa</taxon>
        <taxon>Arthropoda</taxon>
        <taxon>Chelicerata</taxon>
        <taxon>Arachnida</taxon>
        <taxon>Acari</taxon>
        <taxon>Parasitiformes</taxon>
        <taxon>Ixodida</taxon>
        <taxon>Ixodoidea</taxon>
        <taxon>Ixodidae</taxon>
        <taxon>Hyalomminae</taxon>
        <taxon>Hyalomma</taxon>
    </lineage>
</organism>
<dbReference type="Proteomes" id="UP000821845">
    <property type="component" value="Chromosome 2"/>
</dbReference>
<evidence type="ECO:0000313" key="1">
    <source>
        <dbReference type="EMBL" id="KAH6939566.1"/>
    </source>
</evidence>
<evidence type="ECO:0000313" key="2">
    <source>
        <dbReference type="Proteomes" id="UP000821845"/>
    </source>
</evidence>
<name>A0ACB7SZZ7_HYAAI</name>
<accession>A0ACB7SZZ7</accession>
<dbReference type="EMBL" id="CM023482">
    <property type="protein sequence ID" value="KAH6939566.1"/>
    <property type="molecule type" value="Genomic_DNA"/>
</dbReference>
<gene>
    <name evidence="1" type="ORF">HPB50_019539</name>
</gene>
<protein>
    <submittedName>
        <fullName evidence="1">Uncharacterized protein</fullName>
    </submittedName>
</protein>